<dbReference type="AlphaFoldDB" id="A0A286E9J2"/>
<name>A0A286E9J2_9NEIS</name>
<organism evidence="1 2">
    <name type="scientific">Alysiella filiformis DSM 16848</name>
    <dbReference type="NCBI Taxonomy" id="1120981"/>
    <lineage>
        <taxon>Bacteria</taxon>
        <taxon>Pseudomonadati</taxon>
        <taxon>Pseudomonadota</taxon>
        <taxon>Betaproteobacteria</taxon>
        <taxon>Neisseriales</taxon>
        <taxon>Neisseriaceae</taxon>
        <taxon>Alysiella</taxon>
    </lineage>
</organism>
<reference evidence="1 2" key="1">
    <citation type="submission" date="2017-09" db="EMBL/GenBank/DDBJ databases">
        <authorList>
            <person name="Ehlers B."/>
            <person name="Leendertz F.H."/>
        </authorList>
    </citation>
    <scope>NUCLEOTIDE SEQUENCE [LARGE SCALE GENOMIC DNA]</scope>
    <source>
        <strain evidence="1 2">DSM 16848</strain>
    </source>
</reference>
<dbReference type="NCBIfam" id="TIGR00099">
    <property type="entry name" value="Cof-subfamily"/>
    <property type="match status" value="1"/>
</dbReference>
<dbReference type="InterPro" id="IPR023214">
    <property type="entry name" value="HAD_sf"/>
</dbReference>
<gene>
    <name evidence="1" type="ORF">SAMN02746062_00936</name>
</gene>
<dbReference type="InterPro" id="IPR036412">
    <property type="entry name" value="HAD-like_sf"/>
</dbReference>
<dbReference type="SFLD" id="SFLDG01140">
    <property type="entry name" value="C2.B:_Phosphomannomutase_and_P"/>
    <property type="match status" value="1"/>
</dbReference>
<accession>A0A286E9J2</accession>
<evidence type="ECO:0008006" key="3">
    <source>
        <dbReference type="Google" id="ProtNLM"/>
    </source>
</evidence>
<evidence type="ECO:0000313" key="2">
    <source>
        <dbReference type="Proteomes" id="UP000219669"/>
    </source>
</evidence>
<dbReference type="Gene3D" id="3.40.50.1000">
    <property type="entry name" value="HAD superfamily/HAD-like"/>
    <property type="match status" value="1"/>
</dbReference>
<dbReference type="SFLD" id="SFLDS00003">
    <property type="entry name" value="Haloacid_Dehalogenase"/>
    <property type="match status" value="1"/>
</dbReference>
<proteinExistence type="predicted"/>
<evidence type="ECO:0000313" key="1">
    <source>
        <dbReference type="EMBL" id="SOD67524.1"/>
    </source>
</evidence>
<dbReference type="InterPro" id="IPR006379">
    <property type="entry name" value="HAD-SF_hydro_IIB"/>
</dbReference>
<dbReference type="InterPro" id="IPR000150">
    <property type="entry name" value="Cof"/>
</dbReference>
<dbReference type="NCBIfam" id="TIGR01484">
    <property type="entry name" value="HAD-SF-IIB"/>
    <property type="match status" value="1"/>
</dbReference>
<dbReference type="PANTHER" id="PTHR10000:SF25">
    <property type="entry name" value="PHOSPHATASE YKRA-RELATED"/>
    <property type="match status" value="1"/>
</dbReference>
<dbReference type="EMBL" id="OCNF01000006">
    <property type="protein sequence ID" value="SOD67524.1"/>
    <property type="molecule type" value="Genomic_DNA"/>
</dbReference>
<dbReference type="RefSeq" id="WP_097114003.1">
    <property type="nucleotide sequence ID" value="NZ_CP083931.1"/>
</dbReference>
<dbReference type="OrthoDB" id="5498330at2"/>
<dbReference type="GO" id="GO:0005829">
    <property type="term" value="C:cytosol"/>
    <property type="evidence" value="ECO:0007669"/>
    <property type="project" value="TreeGrafter"/>
</dbReference>
<dbReference type="GO" id="GO:0000287">
    <property type="term" value="F:magnesium ion binding"/>
    <property type="evidence" value="ECO:0007669"/>
    <property type="project" value="TreeGrafter"/>
</dbReference>
<dbReference type="Gene3D" id="3.30.1240.10">
    <property type="match status" value="1"/>
</dbReference>
<keyword evidence="2" id="KW-1185">Reference proteome</keyword>
<dbReference type="Proteomes" id="UP000219669">
    <property type="component" value="Unassembled WGS sequence"/>
</dbReference>
<dbReference type="PANTHER" id="PTHR10000">
    <property type="entry name" value="PHOSPHOSERINE PHOSPHATASE"/>
    <property type="match status" value="1"/>
</dbReference>
<dbReference type="SUPFAM" id="SSF56784">
    <property type="entry name" value="HAD-like"/>
    <property type="match status" value="1"/>
</dbReference>
<dbReference type="PROSITE" id="PS01229">
    <property type="entry name" value="COF_2"/>
    <property type="match status" value="1"/>
</dbReference>
<protein>
    <recommendedName>
        <fullName evidence="3">Cof subfamily of IIB subfamily of haloacid dehalogenase superfamily/HAD-superfamily hydrolase, subfamily IIB</fullName>
    </recommendedName>
</protein>
<sequence length="263" mass="29203">MFQPKIAFFDIDQTLYLKNENRVPDSARLALQKLNQRGIITAIATGRTLAVLPESIRALIAECGIEMLISVNGQYIEFKGKELISFAMPRDWIEHIATALQSQNVDYAFVCRNGIFVSRNNAHIQAAAQDLNLPYFVDALAYQKYDVYQMLGFYPAALSAQIEALLPPNVKTIRWHEFGVDILDKNGSKARGILAALDKLSLKIQDTMAFGDGLNDVDMIQAVHLGVAMGNAEPELKAIADYIAPNIDDDGIYRALVDLQIID</sequence>
<dbReference type="Pfam" id="PF08282">
    <property type="entry name" value="Hydrolase_3"/>
    <property type="match status" value="1"/>
</dbReference>
<dbReference type="GO" id="GO:0016791">
    <property type="term" value="F:phosphatase activity"/>
    <property type="evidence" value="ECO:0007669"/>
    <property type="project" value="TreeGrafter"/>
</dbReference>